<dbReference type="InterPro" id="IPR023485">
    <property type="entry name" value="Ptyr_pPase"/>
</dbReference>
<dbReference type="SUPFAM" id="SSF52788">
    <property type="entry name" value="Phosphotyrosine protein phosphatases I"/>
    <property type="match status" value="1"/>
</dbReference>
<dbReference type="InterPro" id="IPR036196">
    <property type="entry name" value="Ptyr_pPase_sf"/>
</dbReference>
<evidence type="ECO:0000313" key="4">
    <source>
        <dbReference type="Proteomes" id="UP000072189"/>
    </source>
</evidence>
<dbReference type="PATRIC" id="fig|2033.7.peg.2132"/>
<evidence type="ECO:0000256" key="1">
    <source>
        <dbReference type="SAM" id="MobiDB-lite"/>
    </source>
</evidence>
<dbReference type="Gene3D" id="3.40.50.2300">
    <property type="match status" value="1"/>
</dbReference>
<name>A0A147F8K3_MICTE</name>
<dbReference type="Pfam" id="PF01451">
    <property type="entry name" value="LMWPc"/>
    <property type="match status" value="1"/>
</dbReference>
<comment type="caution">
    <text evidence="3">The sequence shown here is derived from an EMBL/GenBank/DDBJ whole genome shotgun (WGS) entry which is preliminary data.</text>
</comment>
<evidence type="ECO:0000259" key="2">
    <source>
        <dbReference type="SMART" id="SM00226"/>
    </source>
</evidence>
<proteinExistence type="predicted"/>
<dbReference type="EMBL" id="LDRV01000041">
    <property type="protein sequence ID" value="KTS12899.1"/>
    <property type="molecule type" value="Genomic_DNA"/>
</dbReference>
<dbReference type="SMART" id="SM00226">
    <property type="entry name" value="LMWPc"/>
    <property type="match status" value="1"/>
</dbReference>
<reference evidence="3 4" key="1">
    <citation type="journal article" date="2016" name="Front. Microbiol.">
        <title>Genomic Resource of Rice Seed Associated Bacteria.</title>
        <authorList>
            <person name="Midha S."/>
            <person name="Bansal K."/>
            <person name="Sharma S."/>
            <person name="Kumar N."/>
            <person name="Patil P.P."/>
            <person name="Chaudhry V."/>
            <person name="Patil P.B."/>
        </authorList>
    </citation>
    <scope>NUCLEOTIDE SEQUENCE [LARGE SCALE GENOMIC DNA]</scope>
    <source>
        <strain evidence="3 4">RSA3</strain>
    </source>
</reference>
<organism evidence="3 4">
    <name type="scientific">Microbacterium testaceum</name>
    <name type="common">Aureobacterium testaceum</name>
    <name type="synonym">Brevibacterium testaceum</name>
    <dbReference type="NCBI Taxonomy" id="2033"/>
    <lineage>
        <taxon>Bacteria</taxon>
        <taxon>Bacillati</taxon>
        <taxon>Actinomycetota</taxon>
        <taxon>Actinomycetes</taxon>
        <taxon>Micrococcales</taxon>
        <taxon>Microbacteriaceae</taxon>
        <taxon>Microbacterium</taxon>
    </lineage>
</organism>
<gene>
    <name evidence="3" type="ORF">RSA3_07350</name>
</gene>
<dbReference type="Proteomes" id="UP000072189">
    <property type="component" value="Unassembled WGS sequence"/>
</dbReference>
<feature type="domain" description="Phosphotyrosine protein phosphatase I" evidence="2">
    <location>
        <begin position="2"/>
        <end position="183"/>
    </location>
</feature>
<sequence>MIVVCTANAIRSPFVENLLRQRLAEKGADRVDLESAGTAARSGLRAEAGARSLALAKGFSLEEHRTRLLNEQMLRSETTVLCAERAHRRVVLGMRPDLMTTVFTVREFARLVGAARSTDAAATWPALLSAVSRVRAVERHVDRSEDDIDDPIGQGPAVWADFERSATSAVDAIVEATSDLLGSGGRGNGSVRPFTRREYRASIRTPG</sequence>
<feature type="region of interest" description="Disordered" evidence="1">
    <location>
        <begin position="180"/>
        <end position="207"/>
    </location>
</feature>
<protein>
    <recommendedName>
        <fullName evidence="2">Phosphotyrosine protein phosphatase I domain-containing protein</fullName>
    </recommendedName>
</protein>
<dbReference type="AlphaFoldDB" id="A0A147F8K3"/>
<evidence type="ECO:0000313" key="3">
    <source>
        <dbReference type="EMBL" id="KTS12899.1"/>
    </source>
</evidence>
<accession>A0A147F8K3</accession>